<organism evidence="4 5">
    <name type="scientific">Pseudidiomarina indica</name>
    <dbReference type="NCBI Taxonomy" id="1159017"/>
    <lineage>
        <taxon>Bacteria</taxon>
        <taxon>Pseudomonadati</taxon>
        <taxon>Pseudomonadota</taxon>
        <taxon>Gammaproteobacteria</taxon>
        <taxon>Alteromonadales</taxon>
        <taxon>Idiomarinaceae</taxon>
        <taxon>Pseudidiomarina</taxon>
    </lineage>
</organism>
<feature type="domain" description="HPt" evidence="3">
    <location>
        <begin position="15"/>
        <end position="106"/>
    </location>
</feature>
<reference evidence="5" key="1">
    <citation type="submission" date="2016-10" db="EMBL/GenBank/DDBJ databases">
        <authorList>
            <person name="Varghese N."/>
            <person name="Submissions S."/>
        </authorList>
    </citation>
    <scope>NUCLEOTIDE SEQUENCE [LARGE SCALE GENOMIC DNA]</scope>
    <source>
        <strain evidence="5">CGMCC 1.10824</strain>
    </source>
</reference>
<keyword evidence="1" id="KW-0902">Two-component regulatory system</keyword>
<dbReference type="InterPro" id="IPR008207">
    <property type="entry name" value="Sig_transdc_His_kin_Hpt_dom"/>
</dbReference>
<dbReference type="AlphaFoldDB" id="A0A1G6BDS4"/>
<accession>A0A1G6BDS4</accession>
<dbReference type="GO" id="GO:0004672">
    <property type="term" value="F:protein kinase activity"/>
    <property type="evidence" value="ECO:0007669"/>
    <property type="project" value="UniProtKB-ARBA"/>
</dbReference>
<dbReference type="PROSITE" id="PS50894">
    <property type="entry name" value="HPT"/>
    <property type="match status" value="1"/>
</dbReference>
<dbReference type="EMBL" id="FMXN01000003">
    <property type="protein sequence ID" value="SDB18812.1"/>
    <property type="molecule type" value="Genomic_DNA"/>
</dbReference>
<dbReference type="RefSeq" id="WP_092591860.1">
    <property type="nucleotide sequence ID" value="NZ_FMXN01000003.1"/>
</dbReference>
<sequence>MLDETLLEQFLELLGPPGVQEMYATFDDNISGYIDHMQDVVAKRNEEETRRQAHRIKGACRSVGLSQLALPMERLERDAWEWNEVDDVLEQWVLEVPLHQHQLKRWLKVRAV</sequence>
<dbReference type="Pfam" id="PF01627">
    <property type="entry name" value="Hpt"/>
    <property type="match status" value="1"/>
</dbReference>
<feature type="modified residue" description="Phosphohistidine" evidence="2">
    <location>
        <position position="54"/>
    </location>
</feature>
<gene>
    <name evidence="4" type="ORF">SAMN02927930_00732</name>
</gene>
<keyword evidence="5" id="KW-1185">Reference proteome</keyword>
<dbReference type="GO" id="GO:0000160">
    <property type="term" value="P:phosphorelay signal transduction system"/>
    <property type="evidence" value="ECO:0007669"/>
    <property type="project" value="UniProtKB-KW"/>
</dbReference>
<dbReference type="Gene3D" id="1.20.120.160">
    <property type="entry name" value="HPT domain"/>
    <property type="match status" value="1"/>
</dbReference>
<evidence type="ECO:0000259" key="3">
    <source>
        <dbReference type="PROSITE" id="PS50894"/>
    </source>
</evidence>
<evidence type="ECO:0000256" key="2">
    <source>
        <dbReference type="PROSITE-ProRule" id="PRU00110"/>
    </source>
</evidence>
<evidence type="ECO:0000313" key="4">
    <source>
        <dbReference type="EMBL" id="SDB18812.1"/>
    </source>
</evidence>
<proteinExistence type="predicted"/>
<dbReference type="Proteomes" id="UP000199626">
    <property type="component" value="Unassembled WGS sequence"/>
</dbReference>
<keyword evidence="2" id="KW-0597">Phosphoprotein</keyword>
<dbReference type="OrthoDB" id="7065606at2"/>
<dbReference type="SUPFAM" id="SSF47226">
    <property type="entry name" value="Histidine-containing phosphotransfer domain, HPT domain"/>
    <property type="match status" value="1"/>
</dbReference>
<evidence type="ECO:0000313" key="5">
    <source>
        <dbReference type="Proteomes" id="UP000199626"/>
    </source>
</evidence>
<dbReference type="InterPro" id="IPR036641">
    <property type="entry name" value="HPT_dom_sf"/>
</dbReference>
<protein>
    <submittedName>
        <fullName evidence="4">HPt (Histidine-containing phosphotransfer) domain-containing protein</fullName>
    </submittedName>
</protein>
<dbReference type="STRING" id="1159017.SAMN02927930_00732"/>
<name>A0A1G6BDS4_9GAMM</name>
<evidence type="ECO:0000256" key="1">
    <source>
        <dbReference type="ARBA" id="ARBA00023012"/>
    </source>
</evidence>